<reference evidence="3" key="1">
    <citation type="submission" date="2014-11" db="EMBL/GenBank/DDBJ databases">
        <authorList>
            <person name="Genoscope - CEA"/>
        </authorList>
    </citation>
    <scope>NUCLEOTIDE SEQUENCE</scope>
    <source>
        <strain evidence="3">IPO1609</strain>
    </source>
</reference>
<organism evidence="3 4">
    <name type="scientific">Ralstonia solanacearum IPO1609</name>
    <dbReference type="NCBI Taxonomy" id="564066"/>
    <lineage>
        <taxon>Bacteria</taxon>
        <taxon>Pseudomonadati</taxon>
        <taxon>Pseudomonadota</taxon>
        <taxon>Betaproteobacteria</taxon>
        <taxon>Burkholderiales</taxon>
        <taxon>Burkholderiaceae</taxon>
        <taxon>Ralstonia</taxon>
        <taxon>Ralstonia solanacearum species complex</taxon>
    </lineage>
</organism>
<proteinExistence type="predicted"/>
<accession>A0ABF7REL5</accession>
<reference evidence="3" key="2">
    <citation type="submission" date="2022-04" db="EMBL/GenBank/DDBJ databases">
        <title>Genomic draft of R. solanacearum strain IPO1609, a phylotype IIB1/biovar 2/race 3 strain isolated from potato in Europe.</title>
        <authorList>
            <person name="Boucher C."/>
            <person name="Carrere S."/>
            <person name="Dossat C."/>
            <person name="Elbaz M."/>
            <person name="Genin S."/>
            <person name="Gouzy J."/>
            <person name="Prior P."/>
            <person name="Segurens B."/>
            <person name="Wincker P."/>
        </authorList>
    </citation>
    <scope>NUCLEOTIDE SEQUENCE</scope>
    <source>
        <strain evidence="3">IPO1609</strain>
    </source>
</reference>
<dbReference type="GO" id="GO:0003677">
    <property type="term" value="F:DNA binding"/>
    <property type="evidence" value="ECO:0007669"/>
    <property type="project" value="UniProtKB-KW"/>
</dbReference>
<evidence type="ECO:0000256" key="1">
    <source>
        <dbReference type="ARBA" id="ARBA00023125"/>
    </source>
</evidence>
<dbReference type="InterPro" id="IPR001387">
    <property type="entry name" value="Cro/C1-type_HTH"/>
</dbReference>
<dbReference type="EMBL" id="LN651282">
    <property type="protein sequence ID" value="CEJ19935.1"/>
    <property type="molecule type" value="Genomic_DNA"/>
</dbReference>
<dbReference type="Pfam" id="PF01381">
    <property type="entry name" value="HTH_3"/>
    <property type="match status" value="1"/>
</dbReference>
<dbReference type="Gene3D" id="1.10.260.40">
    <property type="entry name" value="lambda repressor-like DNA-binding domains"/>
    <property type="match status" value="1"/>
</dbReference>
<dbReference type="SUPFAM" id="SSF47413">
    <property type="entry name" value="lambda repressor-like DNA-binding domains"/>
    <property type="match status" value="1"/>
</dbReference>
<evidence type="ECO:0000259" key="2">
    <source>
        <dbReference type="PROSITE" id="PS50943"/>
    </source>
</evidence>
<keyword evidence="4" id="KW-1185">Reference proteome</keyword>
<evidence type="ECO:0000313" key="3">
    <source>
        <dbReference type="EMBL" id="CEJ19935.1"/>
    </source>
</evidence>
<dbReference type="PROSITE" id="PS50943">
    <property type="entry name" value="HTH_CROC1"/>
    <property type="match status" value="1"/>
</dbReference>
<dbReference type="PANTHER" id="PTHR46558">
    <property type="entry name" value="TRACRIPTIONAL REGULATORY PROTEIN-RELATED-RELATED"/>
    <property type="match status" value="1"/>
</dbReference>
<evidence type="ECO:0000313" key="4">
    <source>
        <dbReference type="Proteomes" id="UP000053470"/>
    </source>
</evidence>
<protein>
    <submittedName>
        <fullName evidence="3">Probable helix-turn-helix domain transcription regulator protein</fullName>
    </submittedName>
</protein>
<dbReference type="RefSeq" id="WP_020957352.1">
    <property type="nucleotide sequence ID" value="NZ_LN651282.1"/>
</dbReference>
<sequence length="118" mass="13117">MPPENNQHGELFKSIGRTLAQRREAKGLTQDQVAEALHIGTEAVSRMERGITMPTVQRLAELAEVYECGIDELLIASSTRTGDQAELISQILHTLPEADRAMIVEVVQRIAARLKDRL</sequence>
<name>A0ABF7REL5_RALSL</name>
<dbReference type="CDD" id="cd00093">
    <property type="entry name" value="HTH_XRE"/>
    <property type="match status" value="1"/>
</dbReference>
<keyword evidence="1" id="KW-0238">DNA-binding</keyword>
<dbReference type="Proteomes" id="UP000053470">
    <property type="component" value="Unassembled WGS sequence"/>
</dbReference>
<dbReference type="PANTHER" id="PTHR46558:SF13">
    <property type="entry name" value="HTH-TYPE TRANSCRIPTIONAL REGULATOR IMMR"/>
    <property type="match status" value="1"/>
</dbReference>
<feature type="domain" description="HTH cro/C1-type" evidence="2">
    <location>
        <begin position="19"/>
        <end position="73"/>
    </location>
</feature>
<dbReference type="InterPro" id="IPR010982">
    <property type="entry name" value="Lambda_DNA-bd_dom_sf"/>
</dbReference>
<dbReference type="AlphaFoldDB" id="A0ABF7REL5"/>
<gene>
    <name evidence="3" type="ORF">RSIPO_04939</name>
</gene>
<dbReference type="SMART" id="SM00530">
    <property type="entry name" value="HTH_XRE"/>
    <property type="match status" value="1"/>
</dbReference>